<dbReference type="InterPro" id="IPR011598">
    <property type="entry name" value="bHLH_dom"/>
</dbReference>
<dbReference type="InterPro" id="IPR013767">
    <property type="entry name" value="PAS_fold"/>
</dbReference>
<dbReference type="Gene3D" id="3.30.450.20">
    <property type="entry name" value="PAS domain"/>
    <property type="match status" value="4"/>
</dbReference>
<accession>A0ABY6KBM0</accession>
<dbReference type="InterPro" id="IPR000014">
    <property type="entry name" value="PAS"/>
</dbReference>
<dbReference type="PANTHER" id="PTHR23042">
    <property type="entry name" value="CIRCADIAN PROTEIN CLOCK/ARNT/BMAL/PAS"/>
    <property type="match status" value="1"/>
</dbReference>
<protein>
    <submittedName>
        <fullName evidence="10">ARNT</fullName>
    </submittedName>
</protein>
<feature type="region of interest" description="Disordered" evidence="7">
    <location>
        <begin position="366"/>
        <end position="488"/>
    </location>
</feature>
<dbReference type="SUPFAM" id="SSF55785">
    <property type="entry name" value="PYP-like sensor domain (PAS domain)"/>
    <property type="match status" value="4"/>
</dbReference>
<keyword evidence="11" id="KW-1185">Reference proteome</keyword>
<feature type="domain" description="PAS" evidence="8">
    <location>
        <begin position="161"/>
        <end position="202"/>
    </location>
</feature>
<gene>
    <name evidence="10" type="ORF">LAZ67_3005369</name>
</gene>
<dbReference type="SMART" id="SM00353">
    <property type="entry name" value="HLH"/>
    <property type="match status" value="2"/>
</dbReference>
<dbReference type="CDD" id="cd18947">
    <property type="entry name" value="bHLH-PAS_ARNT"/>
    <property type="match status" value="2"/>
</dbReference>
<evidence type="ECO:0000259" key="8">
    <source>
        <dbReference type="PROSITE" id="PS50112"/>
    </source>
</evidence>
<dbReference type="PROSITE" id="PS50112">
    <property type="entry name" value="PAS"/>
    <property type="match status" value="4"/>
</dbReference>
<evidence type="ECO:0000313" key="10">
    <source>
        <dbReference type="EMBL" id="UYV65769.1"/>
    </source>
</evidence>
<evidence type="ECO:0000256" key="6">
    <source>
        <dbReference type="ARBA" id="ARBA00023242"/>
    </source>
</evidence>
<feature type="region of interest" description="Disordered" evidence="7">
    <location>
        <begin position="547"/>
        <end position="573"/>
    </location>
</feature>
<dbReference type="InterPro" id="IPR001067">
    <property type="entry name" value="Nuc_translocat"/>
</dbReference>
<dbReference type="SMART" id="SM00086">
    <property type="entry name" value="PAC"/>
    <property type="match status" value="2"/>
</dbReference>
<dbReference type="Pfam" id="PF14598">
    <property type="entry name" value="PAS_11"/>
    <property type="match status" value="2"/>
</dbReference>
<comment type="subcellular location">
    <subcellularLocation>
        <location evidence="1">Nucleus</location>
    </subcellularLocation>
</comment>
<keyword evidence="4" id="KW-0238">DNA-binding</keyword>
<evidence type="ECO:0000256" key="1">
    <source>
        <dbReference type="ARBA" id="ARBA00004123"/>
    </source>
</evidence>
<dbReference type="PROSITE" id="PS50888">
    <property type="entry name" value="BHLH"/>
    <property type="match status" value="2"/>
</dbReference>
<keyword evidence="2" id="KW-0677">Repeat</keyword>
<keyword evidence="6" id="KW-0539">Nucleus</keyword>
<evidence type="ECO:0000259" key="9">
    <source>
        <dbReference type="PROSITE" id="PS50888"/>
    </source>
</evidence>
<evidence type="ECO:0000256" key="4">
    <source>
        <dbReference type="ARBA" id="ARBA00023125"/>
    </source>
</evidence>
<feature type="compositionally biased region" description="Pro residues" evidence="7">
    <location>
        <begin position="1003"/>
        <end position="1020"/>
    </location>
</feature>
<evidence type="ECO:0000256" key="2">
    <source>
        <dbReference type="ARBA" id="ARBA00022737"/>
    </source>
</evidence>
<dbReference type="Proteomes" id="UP001235939">
    <property type="component" value="Chromosome 03"/>
</dbReference>
<dbReference type="InterPro" id="IPR050933">
    <property type="entry name" value="Circadian_TF"/>
</dbReference>
<dbReference type="InterPro" id="IPR035965">
    <property type="entry name" value="PAS-like_dom_sf"/>
</dbReference>
<dbReference type="CDD" id="cd00130">
    <property type="entry name" value="PAS"/>
    <property type="match status" value="4"/>
</dbReference>
<dbReference type="SUPFAM" id="SSF47459">
    <property type="entry name" value="HLH, helix-loop-helix DNA-binding domain"/>
    <property type="match status" value="2"/>
</dbReference>
<name>A0ABY6KBM0_9ARAC</name>
<organism evidence="10 11">
    <name type="scientific">Cordylochernes scorpioides</name>
    <dbReference type="NCBI Taxonomy" id="51811"/>
    <lineage>
        <taxon>Eukaryota</taxon>
        <taxon>Metazoa</taxon>
        <taxon>Ecdysozoa</taxon>
        <taxon>Arthropoda</taxon>
        <taxon>Chelicerata</taxon>
        <taxon>Arachnida</taxon>
        <taxon>Pseudoscorpiones</taxon>
        <taxon>Cheliferoidea</taxon>
        <taxon>Chernetidae</taxon>
        <taxon>Cordylochernes</taxon>
    </lineage>
</organism>
<dbReference type="Gene3D" id="4.10.280.10">
    <property type="entry name" value="Helix-loop-helix DNA-binding domain"/>
    <property type="match status" value="2"/>
</dbReference>
<feature type="domain" description="PAS" evidence="8">
    <location>
        <begin position="703"/>
        <end position="744"/>
    </location>
</feature>
<evidence type="ECO:0000256" key="7">
    <source>
        <dbReference type="SAM" id="MobiDB-lite"/>
    </source>
</evidence>
<feature type="domain" description="PAS" evidence="8">
    <location>
        <begin position="270"/>
        <end position="320"/>
    </location>
</feature>
<feature type="domain" description="PAS" evidence="8">
    <location>
        <begin position="877"/>
        <end position="927"/>
    </location>
</feature>
<keyword evidence="3" id="KW-0805">Transcription regulation</keyword>
<dbReference type="PRINTS" id="PR00785">
    <property type="entry name" value="NCTRNSLOCATR"/>
</dbReference>
<sequence>MASARSDDEDGSGPKFAAAATGTRGGLEEDSMQDKERFASISSTPCPCLTVVDGDLTARCGRENHSEIERRRRNKMTAYITELSDMVPTCSALARKPDKLTILRMAVAHMKNLRGTGNTSSDGTYKPSFLTDQELKHLILEEWLCTQAADGFLFVVACDTGRIIYVSDSITPVLNHSQADCFNSSIFDLVHPEDLDKLREQLSTQESPNSGRILDLKSMERGMEPEDQHHPSTTHCCLVAIGRLQVTSTPNTSDLLGSTAAHEFISRHAADGKFSFVDQRVTALLGYQPPELLGKPCFDFFHPEDLAHMKDSFEQVLKLKGQVMSVMYRFRAKSREWVWLRTSSFAFLNPYTNEMEYVVCTNSSAKSLPPPAEGEDLYPVLPPGAKPPEGLDYTVPRPPAPESYPAVPRPHLPPSSQSLPERRPTQPVYSGGYEGSAGAGLTYPSTSGGSPGVLIRAKSPPPPHWQQQQQQAYPSYGGSPATAARSPTGPTYTQLGAGGGRAAMWWQQAGAEGPPQQQQELSDMLQMLDQSGAGSFEDLSMFNTFSDSDDEDGSGPKFAAAATGTRGGLEEDSMQDKERFASISSTPCPCLTVVDGDLTARCGRENHSEIERRRRNKMTAYITELSDMVPTCSALARKPDKLTILRMAVAHMKNLRGTGNTSSDGTYKPSFLTDQELKHLILEEWLCTQAADGFLFVVACDTGRIIYVSDSITPVLNHSQADCFNSSIFDLVHPEDLDKLREQLSTQESPNSGRILDLKTSMRLCMGSRRGFICRMKIGNVQPETLYPSPLHRVRQRNSLGPSVDGTSYAVIHCTGYIKNWPPSGMERGMEPEDQHHPSTTHCCLVAIGRLQVTSTPNTSDLLGSTAAHEFISRHAADGKFSFVDQRVTALLGYQPPELLGKPCFDFFHPEDLAHMKDSFEQVLKLKGQVMSVMYRFRAKSREWVWLRTSSFAFLNPYTNEMEYVVCTNSSAKSLPPPAEGEDLYPVLPPGAKPPEGLDYTVPRPPAPESYPAVPRPHLPPSSQSLPERRPTQPVYSGGYEGSAGAGLTYPSTSGGSPGVLIRAKSPPPPHWQQQQQQAYPSYGGSPATAARSPTGPTYTQLGAGGGRAAMWWQQAGAEGPPQQQQELSDMLQMLDQSGAGSFEDLSMFNTFSE</sequence>
<dbReference type="InterPro" id="IPR036638">
    <property type="entry name" value="HLH_DNA-bd_sf"/>
</dbReference>
<feature type="domain" description="BHLH" evidence="9">
    <location>
        <begin position="602"/>
        <end position="655"/>
    </location>
</feature>
<evidence type="ECO:0000256" key="3">
    <source>
        <dbReference type="ARBA" id="ARBA00023015"/>
    </source>
</evidence>
<dbReference type="InterPro" id="IPR001610">
    <property type="entry name" value="PAC"/>
</dbReference>
<dbReference type="SMART" id="SM00091">
    <property type="entry name" value="PAS"/>
    <property type="match status" value="4"/>
</dbReference>
<keyword evidence="5" id="KW-0804">Transcription</keyword>
<dbReference type="Pfam" id="PF00989">
    <property type="entry name" value="PAS"/>
    <property type="match status" value="2"/>
</dbReference>
<proteinExistence type="predicted"/>
<dbReference type="NCBIfam" id="TIGR00229">
    <property type="entry name" value="sensory_box"/>
    <property type="match status" value="2"/>
</dbReference>
<reference evidence="10 11" key="1">
    <citation type="submission" date="2022-01" db="EMBL/GenBank/DDBJ databases">
        <title>A chromosomal length assembly of Cordylochernes scorpioides.</title>
        <authorList>
            <person name="Zeh D."/>
            <person name="Zeh J."/>
        </authorList>
    </citation>
    <scope>NUCLEOTIDE SEQUENCE [LARGE SCALE GENOMIC DNA]</scope>
    <source>
        <strain evidence="10">IN4F17</strain>
        <tissue evidence="10">Whole Body</tissue>
    </source>
</reference>
<dbReference type="Pfam" id="PF00010">
    <property type="entry name" value="HLH"/>
    <property type="match status" value="2"/>
</dbReference>
<feature type="compositionally biased region" description="Pro residues" evidence="7">
    <location>
        <begin position="396"/>
        <end position="413"/>
    </location>
</feature>
<dbReference type="EMBL" id="CP092865">
    <property type="protein sequence ID" value="UYV65769.1"/>
    <property type="molecule type" value="Genomic_DNA"/>
</dbReference>
<feature type="domain" description="BHLH" evidence="9">
    <location>
        <begin position="60"/>
        <end position="113"/>
    </location>
</feature>
<evidence type="ECO:0000313" key="11">
    <source>
        <dbReference type="Proteomes" id="UP001235939"/>
    </source>
</evidence>
<feature type="region of interest" description="Disordered" evidence="7">
    <location>
        <begin position="1"/>
        <end position="37"/>
    </location>
</feature>
<evidence type="ECO:0000256" key="5">
    <source>
        <dbReference type="ARBA" id="ARBA00023163"/>
    </source>
</evidence>
<feature type="region of interest" description="Disordered" evidence="7">
    <location>
        <begin position="973"/>
        <end position="1095"/>
    </location>
</feature>